<keyword evidence="7 9" id="KW-0472">Membrane</keyword>
<dbReference type="InterPro" id="IPR001851">
    <property type="entry name" value="ABC_transp_permease"/>
</dbReference>
<evidence type="ECO:0000256" key="6">
    <source>
        <dbReference type="ARBA" id="ARBA00022989"/>
    </source>
</evidence>
<feature type="non-terminal residue" evidence="10">
    <location>
        <position position="119"/>
    </location>
</feature>
<dbReference type="Proteomes" id="UP000318093">
    <property type="component" value="Unassembled WGS sequence"/>
</dbReference>
<dbReference type="EMBL" id="VBAN01000282">
    <property type="protein sequence ID" value="TMI80089.1"/>
    <property type="molecule type" value="Genomic_DNA"/>
</dbReference>
<evidence type="ECO:0000256" key="2">
    <source>
        <dbReference type="ARBA" id="ARBA00022448"/>
    </source>
</evidence>
<comment type="similarity">
    <text evidence="8">Belongs to the binding-protein-dependent transport system permease family. LivHM subfamily.</text>
</comment>
<evidence type="ECO:0000256" key="5">
    <source>
        <dbReference type="ARBA" id="ARBA00022970"/>
    </source>
</evidence>
<evidence type="ECO:0000256" key="4">
    <source>
        <dbReference type="ARBA" id="ARBA00022692"/>
    </source>
</evidence>
<gene>
    <name evidence="10" type="ORF">E6H03_09055</name>
</gene>
<dbReference type="InterPro" id="IPR052157">
    <property type="entry name" value="BCAA_transport_permease"/>
</dbReference>
<feature type="transmembrane region" description="Helical" evidence="9">
    <location>
        <begin position="40"/>
        <end position="58"/>
    </location>
</feature>
<accession>A0A537J961</accession>
<feature type="transmembrane region" description="Helical" evidence="9">
    <location>
        <begin position="64"/>
        <end position="83"/>
    </location>
</feature>
<dbReference type="Pfam" id="PF02653">
    <property type="entry name" value="BPD_transp_2"/>
    <property type="match status" value="1"/>
</dbReference>
<evidence type="ECO:0000313" key="10">
    <source>
        <dbReference type="EMBL" id="TMI80089.1"/>
    </source>
</evidence>
<feature type="transmembrane region" description="Helical" evidence="9">
    <location>
        <begin position="6"/>
        <end position="28"/>
    </location>
</feature>
<evidence type="ECO:0000256" key="9">
    <source>
        <dbReference type="SAM" id="Phobius"/>
    </source>
</evidence>
<dbReference type="GO" id="GO:0006865">
    <property type="term" value="P:amino acid transport"/>
    <property type="evidence" value="ECO:0007669"/>
    <property type="project" value="UniProtKB-KW"/>
</dbReference>
<feature type="transmembrane region" description="Helical" evidence="9">
    <location>
        <begin position="90"/>
        <end position="109"/>
    </location>
</feature>
<name>A0A537J961_9BACT</name>
<reference evidence="10 11" key="1">
    <citation type="journal article" date="2019" name="Nat. Microbiol.">
        <title>Mediterranean grassland soil C-N compound turnover is dependent on rainfall and depth, and is mediated by genomically divergent microorganisms.</title>
        <authorList>
            <person name="Diamond S."/>
            <person name="Andeer P.F."/>
            <person name="Li Z."/>
            <person name="Crits-Christoph A."/>
            <person name="Burstein D."/>
            <person name="Anantharaman K."/>
            <person name="Lane K.R."/>
            <person name="Thomas B.C."/>
            <person name="Pan C."/>
            <person name="Northen T.R."/>
            <person name="Banfield J.F."/>
        </authorList>
    </citation>
    <scope>NUCLEOTIDE SEQUENCE [LARGE SCALE GENOMIC DNA]</scope>
    <source>
        <strain evidence="10">NP_6</strain>
    </source>
</reference>
<comment type="caution">
    <text evidence="10">The sequence shown here is derived from an EMBL/GenBank/DDBJ whole genome shotgun (WGS) entry which is preliminary data.</text>
</comment>
<keyword evidence="4 9" id="KW-0812">Transmembrane</keyword>
<dbReference type="GO" id="GO:0005886">
    <property type="term" value="C:plasma membrane"/>
    <property type="evidence" value="ECO:0007669"/>
    <property type="project" value="UniProtKB-SubCell"/>
</dbReference>
<keyword evidence="6 9" id="KW-1133">Transmembrane helix</keyword>
<keyword evidence="5" id="KW-0029">Amino-acid transport</keyword>
<keyword evidence="2" id="KW-0813">Transport</keyword>
<evidence type="ECO:0000313" key="11">
    <source>
        <dbReference type="Proteomes" id="UP000318093"/>
    </source>
</evidence>
<proteinExistence type="inferred from homology"/>
<evidence type="ECO:0000256" key="1">
    <source>
        <dbReference type="ARBA" id="ARBA00004651"/>
    </source>
</evidence>
<evidence type="ECO:0000256" key="7">
    <source>
        <dbReference type="ARBA" id="ARBA00023136"/>
    </source>
</evidence>
<evidence type="ECO:0000256" key="8">
    <source>
        <dbReference type="ARBA" id="ARBA00037998"/>
    </source>
</evidence>
<comment type="subcellular location">
    <subcellularLocation>
        <location evidence="1">Cell membrane</location>
        <topology evidence="1">Multi-pass membrane protein</topology>
    </subcellularLocation>
</comment>
<protein>
    <submittedName>
        <fullName evidence="10">Branched-chain amino acid ABC transporter permease</fullName>
    </submittedName>
</protein>
<dbReference type="AlphaFoldDB" id="A0A537J961"/>
<evidence type="ECO:0000256" key="3">
    <source>
        <dbReference type="ARBA" id="ARBA00022475"/>
    </source>
</evidence>
<dbReference type="PANTHER" id="PTHR11795">
    <property type="entry name" value="BRANCHED-CHAIN AMINO ACID TRANSPORT SYSTEM PERMEASE PROTEIN LIVH"/>
    <property type="match status" value="1"/>
</dbReference>
<dbReference type="PANTHER" id="PTHR11795:SF445">
    <property type="entry name" value="AMINO ACID ABC TRANSPORTER PERMEASE PROTEIN"/>
    <property type="match status" value="1"/>
</dbReference>
<sequence length="119" mass="12947">MFSAENLISVGIAALLTAGLYAIMSYGLAIIYGVMKVINLSNAGFLMLGAFLALVYFQRWHLDPVLGAFVNLPIFFAAGWIVHRLLVRRVVTALPIASLLLLFGLWLVLQNLALAVWGG</sequence>
<dbReference type="GO" id="GO:0022857">
    <property type="term" value="F:transmembrane transporter activity"/>
    <property type="evidence" value="ECO:0007669"/>
    <property type="project" value="InterPro"/>
</dbReference>
<keyword evidence="3" id="KW-1003">Cell membrane</keyword>
<organism evidence="10 11">
    <name type="scientific">Candidatus Segetimicrobium genomatis</name>
    <dbReference type="NCBI Taxonomy" id="2569760"/>
    <lineage>
        <taxon>Bacteria</taxon>
        <taxon>Bacillati</taxon>
        <taxon>Candidatus Sysuimicrobiota</taxon>
        <taxon>Candidatus Sysuimicrobiia</taxon>
        <taxon>Candidatus Sysuimicrobiales</taxon>
        <taxon>Candidatus Segetimicrobiaceae</taxon>
        <taxon>Candidatus Segetimicrobium</taxon>
    </lineage>
</organism>